<sequence length="115" mass="12803">DLMFILHAKNLQYITAISNLLTTYAIFEACQASTIQEVQQQENVSWENPKGASNEKGAMVDDIDLNIENSHVQASKLKRGNSSMEAIAGMSLGGIRRIVVHYCVLWKYPSMAKLT</sequence>
<dbReference type="EMBL" id="BKCJ010295676">
    <property type="protein sequence ID" value="GEZ57470.1"/>
    <property type="molecule type" value="Genomic_DNA"/>
</dbReference>
<gene>
    <name evidence="1" type="ORF">Tci_529443</name>
</gene>
<feature type="non-terminal residue" evidence="1">
    <location>
        <position position="1"/>
    </location>
</feature>
<accession>A0A699IFW6</accession>
<proteinExistence type="predicted"/>
<dbReference type="AlphaFoldDB" id="A0A699IFW6"/>
<name>A0A699IFW6_TANCI</name>
<organism evidence="1">
    <name type="scientific">Tanacetum cinerariifolium</name>
    <name type="common">Dalmatian daisy</name>
    <name type="synonym">Chrysanthemum cinerariifolium</name>
    <dbReference type="NCBI Taxonomy" id="118510"/>
    <lineage>
        <taxon>Eukaryota</taxon>
        <taxon>Viridiplantae</taxon>
        <taxon>Streptophyta</taxon>
        <taxon>Embryophyta</taxon>
        <taxon>Tracheophyta</taxon>
        <taxon>Spermatophyta</taxon>
        <taxon>Magnoliopsida</taxon>
        <taxon>eudicotyledons</taxon>
        <taxon>Gunneridae</taxon>
        <taxon>Pentapetalae</taxon>
        <taxon>asterids</taxon>
        <taxon>campanulids</taxon>
        <taxon>Asterales</taxon>
        <taxon>Asteraceae</taxon>
        <taxon>Asteroideae</taxon>
        <taxon>Anthemideae</taxon>
        <taxon>Anthemidinae</taxon>
        <taxon>Tanacetum</taxon>
    </lineage>
</organism>
<protein>
    <submittedName>
        <fullName evidence="1">Uncharacterized protein</fullName>
    </submittedName>
</protein>
<comment type="caution">
    <text evidence="1">The sequence shown here is derived from an EMBL/GenBank/DDBJ whole genome shotgun (WGS) entry which is preliminary data.</text>
</comment>
<evidence type="ECO:0000313" key="1">
    <source>
        <dbReference type="EMBL" id="GEZ57470.1"/>
    </source>
</evidence>
<reference evidence="1" key="1">
    <citation type="journal article" date="2019" name="Sci. Rep.">
        <title>Draft genome of Tanacetum cinerariifolium, the natural source of mosquito coil.</title>
        <authorList>
            <person name="Yamashiro T."/>
            <person name="Shiraishi A."/>
            <person name="Satake H."/>
            <person name="Nakayama K."/>
        </authorList>
    </citation>
    <scope>NUCLEOTIDE SEQUENCE</scope>
</reference>